<evidence type="ECO:0000313" key="1">
    <source>
        <dbReference type="EMBL" id="MCY0387808.1"/>
    </source>
</evidence>
<reference evidence="1" key="1">
    <citation type="submission" date="2022-11" db="EMBL/GenBank/DDBJ databases">
        <title>Robbsia betulipollinis sp. nov., isolated from pollen of birch (Betula pendula).</title>
        <authorList>
            <person name="Shi H."/>
            <person name="Ambika Manirajan B."/>
            <person name="Ratering S."/>
            <person name="Geissler-Plaum R."/>
            <person name="Schnell S."/>
        </authorList>
    </citation>
    <scope>NUCLEOTIDE SEQUENCE</scope>
    <source>
        <strain evidence="1">Bb-Pol-6</strain>
    </source>
</reference>
<name>A0ABT3ZMP0_9BURK</name>
<gene>
    <name evidence="1" type="ORF">OVY01_11295</name>
</gene>
<organism evidence="1 2">
    <name type="scientific">Robbsia betulipollinis</name>
    <dbReference type="NCBI Taxonomy" id="2981849"/>
    <lineage>
        <taxon>Bacteria</taxon>
        <taxon>Pseudomonadati</taxon>
        <taxon>Pseudomonadota</taxon>
        <taxon>Betaproteobacteria</taxon>
        <taxon>Burkholderiales</taxon>
        <taxon>Burkholderiaceae</taxon>
        <taxon>Robbsia</taxon>
    </lineage>
</organism>
<comment type="caution">
    <text evidence="1">The sequence shown here is derived from an EMBL/GenBank/DDBJ whole genome shotgun (WGS) entry which is preliminary data.</text>
</comment>
<proteinExistence type="predicted"/>
<sequence length="55" mass="6186">MPLIEEIVAHRPEIQAIRRDPIAMQIARAWRTIVSRNTDPNDAAMTCCRSALLIG</sequence>
<protein>
    <submittedName>
        <fullName evidence="1">Uncharacterized protein</fullName>
    </submittedName>
</protein>
<evidence type="ECO:0000313" key="2">
    <source>
        <dbReference type="Proteomes" id="UP001082899"/>
    </source>
</evidence>
<dbReference type="Proteomes" id="UP001082899">
    <property type="component" value="Unassembled WGS sequence"/>
</dbReference>
<dbReference type="EMBL" id="JAPMXC010000001">
    <property type="protein sequence ID" value="MCY0387808.1"/>
    <property type="molecule type" value="Genomic_DNA"/>
</dbReference>
<dbReference type="RefSeq" id="WP_267847521.1">
    <property type="nucleotide sequence ID" value="NZ_JAPMXC010000001.1"/>
</dbReference>
<keyword evidence="2" id="KW-1185">Reference proteome</keyword>
<accession>A0ABT3ZMP0</accession>